<keyword evidence="2" id="KW-0288">FMN</keyword>
<keyword evidence="1" id="KW-0285">Flavoprotein</keyword>
<dbReference type="RefSeq" id="WP_377961844.1">
    <property type="nucleotide sequence ID" value="NZ_JBHZOL010000021.1"/>
</dbReference>
<dbReference type="EC" id="1.13.12.-" evidence="4"/>
<dbReference type="Gene3D" id="3.20.20.70">
    <property type="entry name" value="Aldolase class I"/>
    <property type="match status" value="1"/>
</dbReference>
<dbReference type="GO" id="GO:0016491">
    <property type="term" value="F:oxidoreductase activity"/>
    <property type="evidence" value="ECO:0007669"/>
    <property type="project" value="UniProtKB-KW"/>
</dbReference>
<accession>A0ABW6IB75</accession>
<proteinExistence type="predicted"/>
<evidence type="ECO:0000256" key="1">
    <source>
        <dbReference type="ARBA" id="ARBA00022630"/>
    </source>
</evidence>
<dbReference type="PANTHER" id="PTHR32332:SF18">
    <property type="entry name" value="2-NITROPROPANE DIOXYGENASE"/>
    <property type="match status" value="1"/>
</dbReference>
<keyword evidence="5" id="KW-1185">Reference proteome</keyword>
<dbReference type="InterPro" id="IPR013785">
    <property type="entry name" value="Aldolase_TIM"/>
</dbReference>
<comment type="caution">
    <text evidence="4">The sequence shown here is derived from an EMBL/GenBank/DDBJ whole genome shotgun (WGS) entry which is preliminary data.</text>
</comment>
<keyword evidence="3 4" id="KW-0560">Oxidoreductase</keyword>
<dbReference type="Pfam" id="PF03060">
    <property type="entry name" value="NMO"/>
    <property type="match status" value="1"/>
</dbReference>
<dbReference type="PANTHER" id="PTHR32332">
    <property type="entry name" value="2-NITROPROPANE DIOXYGENASE"/>
    <property type="match status" value="1"/>
</dbReference>
<dbReference type="Proteomes" id="UP001600165">
    <property type="component" value="Unassembled WGS sequence"/>
</dbReference>
<organism evidence="4 5">
    <name type="scientific">Almyronema epifaneia S1</name>
    <dbReference type="NCBI Taxonomy" id="2991925"/>
    <lineage>
        <taxon>Bacteria</taxon>
        <taxon>Bacillati</taxon>
        <taxon>Cyanobacteriota</taxon>
        <taxon>Cyanophyceae</taxon>
        <taxon>Nodosilineales</taxon>
        <taxon>Nodosilineaceae</taxon>
        <taxon>Almyronema</taxon>
        <taxon>Almyronema epifaneia</taxon>
    </lineage>
</organism>
<reference evidence="4 5" key="1">
    <citation type="submission" date="2024-10" db="EMBL/GenBank/DDBJ databases">
        <authorList>
            <person name="Ratan Roy A."/>
            <person name="Morales Sandoval P.H."/>
            <person name="De Los Santos Villalobos S."/>
            <person name="Chakraborty S."/>
            <person name="Mukherjee J."/>
        </authorList>
    </citation>
    <scope>NUCLEOTIDE SEQUENCE [LARGE SCALE GENOMIC DNA]</scope>
    <source>
        <strain evidence="4 5">S1</strain>
    </source>
</reference>
<evidence type="ECO:0000256" key="2">
    <source>
        <dbReference type="ARBA" id="ARBA00022643"/>
    </source>
</evidence>
<gene>
    <name evidence="4" type="ORF">ACFVKH_03825</name>
</gene>
<evidence type="ECO:0000256" key="3">
    <source>
        <dbReference type="ARBA" id="ARBA00023002"/>
    </source>
</evidence>
<evidence type="ECO:0000313" key="5">
    <source>
        <dbReference type="Proteomes" id="UP001600165"/>
    </source>
</evidence>
<evidence type="ECO:0000313" key="4">
    <source>
        <dbReference type="EMBL" id="MFE4105394.1"/>
    </source>
</evidence>
<dbReference type="EMBL" id="JBHZOL010000021">
    <property type="protein sequence ID" value="MFE4105394.1"/>
    <property type="molecule type" value="Genomic_DNA"/>
</dbReference>
<dbReference type="InterPro" id="IPR004136">
    <property type="entry name" value="NMO"/>
</dbReference>
<dbReference type="SUPFAM" id="SSF51412">
    <property type="entry name" value="Inosine monophosphate dehydrogenase (IMPDH)"/>
    <property type="match status" value="1"/>
</dbReference>
<protein>
    <submittedName>
        <fullName evidence="4">NAD(P)H-dependent flavin oxidoreductase</fullName>
        <ecNumber evidence="4">1.13.12.-</ecNumber>
    </submittedName>
</protein>
<dbReference type="CDD" id="cd04730">
    <property type="entry name" value="NPD_like"/>
    <property type="match status" value="1"/>
</dbReference>
<name>A0ABW6IB75_9CYAN</name>
<sequence>MTALSPLKIGQHLAQYPIIQGGMGIRISGANLAAAVANSGGIGTISAVGLGMNSPYFDPTATNPKQRQIQFAEANRLALIDELNKARFFSPDGILAVNIMVAARDYETLVQTAAHHGANLIISGAGLPLNLPQLTQATPDVALVPIVSSSRAAQLICRKWQKSYGRLPDAFIVEDPHFAGGHLGAKVETLGQPEVAIASVIPALLAYLHDDLEADIPVIAAGGIWDRSDIERALALGASGVQIGTRFITTDECDADIRYKEFHLQAEPEDVVLVPSPVGLPGRALRNAFADTVLSTGTPNPKGLCLANCLQVCKFRDRRETYCILKALDRAARGEVETGLVFAGSNAGRAEKIVSVAELMAELTADAM</sequence>